<evidence type="ECO:0000256" key="5">
    <source>
        <dbReference type="ARBA" id="ARBA00023136"/>
    </source>
</evidence>
<dbReference type="GO" id="GO:0005886">
    <property type="term" value="C:plasma membrane"/>
    <property type="evidence" value="ECO:0007669"/>
    <property type="project" value="UniProtKB-SubCell"/>
</dbReference>
<evidence type="ECO:0000256" key="3">
    <source>
        <dbReference type="ARBA" id="ARBA00022692"/>
    </source>
</evidence>
<reference evidence="7" key="1">
    <citation type="submission" date="2020-04" db="EMBL/GenBank/DDBJ databases">
        <authorList>
            <person name="Zhang T."/>
        </authorList>
    </citation>
    <scope>NUCLEOTIDE SEQUENCE</scope>
    <source>
        <strain evidence="7">HKST-UBA01</strain>
    </source>
</reference>
<comment type="caution">
    <text evidence="7">The sequence shown here is derived from an EMBL/GenBank/DDBJ whole genome shotgun (WGS) entry which is preliminary data.</text>
</comment>
<gene>
    <name evidence="7" type="ORF">KC729_04655</name>
</gene>
<keyword evidence="2" id="KW-1003">Cell membrane</keyword>
<feature type="transmembrane region" description="Helical" evidence="6">
    <location>
        <begin position="32"/>
        <end position="51"/>
    </location>
</feature>
<evidence type="ECO:0000256" key="2">
    <source>
        <dbReference type="ARBA" id="ARBA00022475"/>
    </source>
</evidence>
<comment type="subcellular location">
    <subcellularLocation>
        <location evidence="1">Cell membrane</location>
        <topology evidence="1">Multi-pass membrane protein</topology>
    </subcellularLocation>
</comment>
<dbReference type="Pfam" id="PF01943">
    <property type="entry name" value="Polysacc_synt"/>
    <property type="match status" value="1"/>
</dbReference>
<accession>A0A956LZG4</accession>
<dbReference type="Proteomes" id="UP000697710">
    <property type="component" value="Unassembled WGS sequence"/>
</dbReference>
<name>A0A956LZG4_UNCEI</name>
<feature type="transmembrane region" description="Helical" evidence="6">
    <location>
        <begin position="72"/>
        <end position="91"/>
    </location>
</feature>
<dbReference type="PANTHER" id="PTHR30250:SF11">
    <property type="entry name" value="O-ANTIGEN TRANSPORTER-RELATED"/>
    <property type="match status" value="1"/>
</dbReference>
<feature type="transmembrane region" description="Helical" evidence="6">
    <location>
        <begin position="7"/>
        <end position="26"/>
    </location>
</feature>
<dbReference type="AlphaFoldDB" id="A0A956LZG4"/>
<keyword evidence="4 6" id="KW-1133">Transmembrane helix</keyword>
<evidence type="ECO:0000256" key="6">
    <source>
        <dbReference type="SAM" id="Phobius"/>
    </source>
</evidence>
<evidence type="ECO:0000256" key="4">
    <source>
        <dbReference type="ARBA" id="ARBA00022989"/>
    </source>
</evidence>
<keyword evidence="5 6" id="KW-0472">Membrane</keyword>
<dbReference type="CDD" id="cd13128">
    <property type="entry name" value="MATE_Wzx_like"/>
    <property type="match status" value="1"/>
</dbReference>
<dbReference type="InterPro" id="IPR050833">
    <property type="entry name" value="Poly_Biosynth_Transport"/>
</dbReference>
<reference evidence="7" key="2">
    <citation type="journal article" date="2021" name="Microbiome">
        <title>Successional dynamics and alternative stable states in a saline activated sludge microbial community over 9 years.</title>
        <authorList>
            <person name="Wang Y."/>
            <person name="Ye J."/>
            <person name="Ju F."/>
            <person name="Liu L."/>
            <person name="Boyd J.A."/>
            <person name="Deng Y."/>
            <person name="Parks D.H."/>
            <person name="Jiang X."/>
            <person name="Yin X."/>
            <person name="Woodcroft B.J."/>
            <person name="Tyson G.W."/>
            <person name="Hugenholtz P."/>
            <person name="Polz M.F."/>
            <person name="Zhang T."/>
        </authorList>
    </citation>
    <scope>NUCLEOTIDE SEQUENCE</scope>
    <source>
        <strain evidence="7">HKST-UBA01</strain>
    </source>
</reference>
<feature type="transmembrane region" description="Helical" evidence="6">
    <location>
        <begin position="318"/>
        <end position="337"/>
    </location>
</feature>
<protein>
    <submittedName>
        <fullName evidence="7">Flippase</fullName>
    </submittedName>
</protein>
<sequence>MTTFLSRILITLINIPISILIAHRLGTEGQGAYSAMLALTSLWAGSCLLGLDTAHTYMLAGRRFSRSAIISHGIFWSLVLSAVATPLYWLLAPLVRPADQPGLLPSVLMISALAIPLTIGRYFVLAVFLGEGQVDRFNLLNVLSNLVLLAALLLVLVALPGTVVEAAWSYLASLAVFIGLGTWWIFSRESTDRFRWTLDRRLLRQSLSYGLKGHLGNLVVQMTYRQDQILVTRMLGLDQQGLYSVAVMLAEKLSHISASVQLVLFPRVSGLSHEQANALTPRVCRLTLLVVIVAAGALFVLADWVLKLLYPPEFAGALPSLRILLPGVAALSVGKILSGDLSGRNRRVAPTLALTAAFLVNLALNLLWIPRYGIVGAAWASNVAYVLQTCALMGIFWKASGVGPLAVIIPRPSDFARLRRFRDR</sequence>
<evidence type="ECO:0000313" key="7">
    <source>
        <dbReference type="EMBL" id="MCA9726951.1"/>
    </source>
</evidence>
<evidence type="ECO:0000313" key="8">
    <source>
        <dbReference type="Proteomes" id="UP000697710"/>
    </source>
</evidence>
<proteinExistence type="predicted"/>
<feature type="transmembrane region" description="Helical" evidence="6">
    <location>
        <begin position="142"/>
        <end position="161"/>
    </location>
</feature>
<evidence type="ECO:0000256" key="1">
    <source>
        <dbReference type="ARBA" id="ARBA00004651"/>
    </source>
</evidence>
<feature type="transmembrane region" description="Helical" evidence="6">
    <location>
        <begin position="349"/>
        <end position="368"/>
    </location>
</feature>
<feature type="transmembrane region" description="Helical" evidence="6">
    <location>
        <begin position="167"/>
        <end position="186"/>
    </location>
</feature>
<dbReference type="InterPro" id="IPR002797">
    <property type="entry name" value="Polysacc_synth"/>
</dbReference>
<dbReference type="PANTHER" id="PTHR30250">
    <property type="entry name" value="PST FAMILY PREDICTED COLANIC ACID TRANSPORTER"/>
    <property type="match status" value="1"/>
</dbReference>
<dbReference type="EMBL" id="JAGQHR010000088">
    <property type="protein sequence ID" value="MCA9726951.1"/>
    <property type="molecule type" value="Genomic_DNA"/>
</dbReference>
<organism evidence="7 8">
    <name type="scientific">Eiseniibacteriota bacterium</name>
    <dbReference type="NCBI Taxonomy" id="2212470"/>
    <lineage>
        <taxon>Bacteria</taxon>
        <taxon>Candidatus Eiseniibacteriota</taxon>
    </lineage>
</organism>
<feature type="transmembrane region" description="Helical" evidence="6">
    <location>
        <begin position="286"/>
        <end position="306"/>
    </location>
</feature>
<keyword evidence="3 6" id="KW-0812">Transmembrane</keyword>
<feature type="transmembrane region" description="Helical" evidence="6">
    <location>
        <begin position="103"/>
        <end position="130"/>
    </location>
</feature>